<keyword evidence="1" id="KW-0479">Metal-binding</keyword>
<dbReference type="Gramene" id="AET6Gv20886700.1">
    <property type="protein sequence ID" value="AET6Gv20886700.1"/>
    <property type="gene ID" value="AET6Gv20886700"/>
</dbReference>
<feature type="compositionally biased region" description="Polar residues" evidence="2">
    <location>
        <begin position="131"/>
        <end position="146"/>
    </location>
</feature>
<proteinExistence type="predicted"/>
<evidence type="ECO:0000313" key="4">
    <source>
        <dbReference type="EnsemblPlants" id="AET6Gv20886700.2"/>
    </source>
</evidence>
<dbReference type="PANTHER" id="PTHR33170:SF34">
    <property type="entry name" value="OS05G0102200 PROTEIN"/>
    <property type="match status" value="1"/>
</dbReference>
<dbReference type="EnsemblPlants" id="AET6Gv20886700.2">
    <property type="protein sequence ID" value="AET6Gv20886700.2"/>
    <property type="gene ID" value="AET6Gv20886700"/>
</dbReference>
<name>A0A453PWC1_AEGTS</name>
<evidence type="ECO:0000256" key="1">
    <source>
        <dbReference type="PROSITE-ProRule" id="PRU00047"/>
    </source>
</evidence>
<reference evidence="4" key="5">
    <citation type="journal article" date="2021" name="G3 (Bethesda)">
        <title>Aegilops tauschii genome assembly Aet v5.0 features greater sequence contiguity and improved annotation.</title>
        <authorList>
            <person name="Wang L."/>
            <person name="Zhu T."/>
            <person name="Rodriguez J.C."/>
            <person name="Deal K.R."/>
            <person name="Dubcovsky J."/>
            <person name="McGuire P.E."/>
            <person name="Lux T."/>
            <person name="Spannagl M."/>
            <person name="Mayer K.F.X."/>
            <person name="Baldrich P."/>
            <person name="Meyers B.C."/>
            <person name="Huo N."/>
            <person name="Gu Y.Q."/>
            <person name="Zhou H."/>
            <person name="Devos K.M."/>
            <person name="Bennetzen J.L."/>
            <person name="Unver T."/>
            <person name="Budak H."/>
            <person name="Gulick P.J."/>
            <person name="Galiba G."/>
            <person name="Kalapos B."/>
            <person name="Nelson D.R."/>
            <person name="Li P."/>
            <person name="You F.M."/>
            <person name="Luo M.C."/>
            <person name="Dvorak J."/>
        </authorList>
    </citation>
    <scope>NUCLEOTIDE SEQUENCE [LARGE SCALE GENOMIC DNA]</scope>
    <source>
        <strain evidence="4">cv. AL8/78</strain>
    </source>
</reference>
<dbReference type="GO" id="GO:0003676">
    <property type="term" value="F:nucleic acid binding"/>
    <property type="evidence" value="ECO:0007669"/>
    <property type="project" value="InterPro"/>
</dbReference>
<keyword evidence="1" id="KW-0863">Zinc-finger</keyword>
<dbReference type="Gramene" id="AET6Gv20886700.3">
    <property type="protein sequence ID" value="AET6Gv20886700.3"/>
    <property type="gene ID" value="AET6Gv20886700"/>
</dbReference>
<feature type="region of interest" description="Disordered" evidence="2">
    <location>
        <begin position="121"/>
        <end position="158"/>
    </location>
</feature>
<evidence type="ECO:0000259" key="3">
    <source>
        <dbReference type="PROSITE" id="PS50158"/>
    </source>
</evidence>
<evidence type="ECO:0000313" key="5">
    <source>
        <dbReference type="Proteomes" id="UP000015105"/>
    </source>
</evidence>
<sequence length="381" mass="41702">MVRSSPAAANQSSAPPTATMADRFDFERGGGGREVDRGNNWRSGSGYGRDAQFDRHDQGFQARPRPPFRNFPGNQFQRDGYNNWNHEGGGSWDSRQFHHRPPRQFNLPPAASKYQLKNSTVASGGGATGSEIQTSKTVSTSAVQTGNPGGAGGSDNKNPGSEKIICHKCGEKGHNSKGCEAKVKCSICTKDTHVVEFCAWLRQKKLVASLVGFGGEGLGIFVAEHAKDLVGNNKNDVVALVRLREGCDLDIEPEVLIKSLAKTYPWQWEWKAKKVSDGVFLVNFHSATRINEVAIYDWVLLKGGNILVNVRIWNDDAMAVGKLAVVWVRAKGVPKTMKNYHGLCEIGSMIGYTQAVDMDLVNKSGLVRIKVVVVDHNKIPR</sequence>
<reference evidence="5" key="2">
    <citation type="journal article" date="2017" name="Nat. Plants">
        <title>The Aegilops tauschii genome reveals multiple impacts of transposons.</title>
        <authorList>
            <person name="Zhao G."/>
            <person name="Zou C."/>
            <person name="Li K."/>
            <person name="Wang K."/>
            <person name="Li T."/>
            <person name="Gao L."/>
            <person name="Zhang X."/>
            <person name="Wang H."/>
            <person name="Yang Z."/>
            <person name="Liu X."/>
            <person name="Jiang W."/>
            <person name="Mao L."/>
            <person name="Kong X."/>
            <person name="Jiao Y."/>
            <person name="Jia J."/>
        </authorList>
    </citation>
    <scope>NUCLEOTIDE SEQUENCE [LARGE SCALE GENOMIC DNA]</scope>
    <source>
        <strain evidence="5">cv. AL8/78</strain>
    </source>
</reference>
<keyword evidence="1" id="KW-0862">Zinc</keyword>
<dbReference type="EnsemblPlants" id="AET6Gv20886700.1">
    <property type="protein sequence ID" value="AET6Gv20886700.1"/>
    <property type="gene ID" value="AET6Gv20886700"/>
</dbReference>
<dbReference type="Proteomes" id="UP000015105">
    <property type="component" value="Chromosome 6D"/>
</dbReference>
<reference evidence="4" key="3">
    <citation type="journal article" date="2017" name="Nature">
        <title>Genome sequence of the progenitor of the wheat D genome Aegilops tauschii.</title>
        <authorList>
            <person name="Luo M.C."/>
            <person name="Gu Y.Q."/>
            <person name="Puiu D."/>
            <person name="Wang H."/>
            <person name="Twardziok S.O."/>
            <person name="Deal K.R."/>
            <person name="Huo N."/>
            <person name="Zhu T."/>
            <person name="Wang L."/>
            <person name="Wang Y."/>
            <person name="McGuire P.E."/>
            <person name="Liu S."/>
            <person name="Long H."/>
            <person name="Ramasamy R.K."/>
            <person name="Rodriguez J.C."/>
            <person name="Van S.L."/>
            <person name="Yuan L."/>
            <person name="Wang Z."/>
            <person name="Xia Z."/>
            <person name="Xiao L."/>
            <person name="Anderson O.D."/>
            <person name="Ouyang S."/>
            <person name="Liang Y."/>
            <person name="Zimin A.V."/>
            <person name="Pertea G."/>
            <person name="Qi P."/>
            <person name="Bennetzen J.L."/>
            <person name="Dai X."/>
            <person name="Dawson M.W."/>
            <person name="Muller H.G."/>
            <person name="Kugler K."/>
            <person name="Rivarola-Duarte L."/>
            <person name="Spannagl M."/>
            <person name="Mayer K.F.X."/>
            <person name="Lu F.H."/>
            <person name="Bevan M.W."/>
            <person name="Leroy P."/>
            <person name="Li P."/>
            <person name="You F.M."/>
            <person name="Sun Q."/>
            <person name="Liu Z."/>
            <person name="Lyons E."/>
            <person name="Wicker T."/>
            <person name="Salzberg S.L."/>
            <person name="Devos K.M."/>
            <person name="Dvorak J."/>
        </authorList>
    </citation>
    <scope>NUCLEOTIDE SEQUENCE [LARGE SCALE GENOMIC DNA]</scope>
    <source>
        <strain evidence="4">cv. AL8/78</strain>
    </source>
</reference>
<feature type="domain" description="CCHC-type" evidence="3">
    <location>
        <begin position="166"/>
        <end position="179"/>
    </location>
</feature>
<dbReference type="GO" id="GO:0008270">
    <property type="term" value="F:zinc ion binding"/>
    <property type="evidence" value="ECO:0007669"/>
    <property type="project" value="UniProtKB-KW"/>
</dbReference>
<feature type="region of interest" description="Disordered" evidence="2">
    <location>
        <begin position="1"/>
        <end position="69"/>
    </location>
</feature>
<dbReference type="PROSITE" id="PS50158">
    <property type="entry name" value="ZF_CCHC"/>
    <property type="match status" value="1"/>
</dbReference>
<dbReference type="EnsemblPlants" id="AET6Gv20886700.3">
    <property type="protein sequence ID" value="AET6Gv20886700.3"/>
    <property type="gene ID" value="AET6Gv20886700"/>
</dbReference>
<dbReference type="InterPro" id="IPR001878">
    <property type="entry name" value="Znf_CCHC"/>
</dbReference>
<dbReference type="AlphaFoldDB" id="A0A453PWC1"/>
<dbReference type="SUPFAM" id="SSF57756">
    <property type="entry name" value="Retrovirus zinc finger-like domains"/>
    <property type="match status" value="1"/>
</dbReference>
<feature type="compositionally biased region" description="Basic and acidic residues" evidence="2">
    <location>
        <begin position="22"/>
        <end position="39"/>
    </location>
</feature>
<evidence type="ECO:0000256" key="2">
    <source>
        <dbReference type="SAM" id="MobiDB-lite"/>
    </source>
</evidence>
<dbReference type="Gramene" id="AET6Gv20886700.2">
    <property type="protein sequence ID" value="AET6Gv20886700.2"/>
    <property type="gene ID" value="AET6Gv20886700"/>
</dbReference>
<dbReference type="InterPro" id="IPR036875">
    <property type="entry name" value="Znf_CCHC_sf"/>
</dbReference>
<keyword evidence="5" id="KW-1185">Reference proteome</keyword>
<feature type="compositionally biased region" description="Low complexity" evidence="2">
    <location>
        <begin position="1"/>
        <end position="16"/>
    </location>
</feature>
<dbReference type="PANTHER" id="PTHR33170">
    <property type="entry name" value="DUF4283 DOMAIN-CONTAINING PROTEIN-RELATED"/>
    <property type="match status" value="1"/>
</dbReference>
<dbReference type="Gene3D" id="4.10.60.10">
    <property type="entry name" value="Zinc finger, CCHC-type"/>
    <property type="match status" value="1"/>
</dbReference>
<accession>A0A453PWC1</accession>
<protein>
    <recommendedName>
        <fullName evidence="3">CCHC-type domain-containing protein</fullName>
    </recommendedName>
</protein>
<dbReference type="STRING" id="200361.A0A453PWC1"/>
<reference evidence="4" key="4">
    <citation type="submission" date="2019-03" db="UniProtKB">
        <authorList>
            <consortium name="EnsemblPlants"/>
        </authorList>
    </citation>
    <scope>IDENTIFICATION</scope>
</reference>
<organism evidence="4 5">
    <name type="scientific">Aegilops tauschii subsp. strangulata</name>
    <name type="common">Goatgrass</name>
    <dbReference type="NCBI Taxonomy" id="200361"/>
    <lineage>
        <taxon>Eukaryota</taxon>
        <taxon>Viridiplantae</taxon>
        <taxon>Streptophyta</taxon>
        <taxon>Embryophyta</taxon>
        <taxon>Tracheophyta</taxon>
        <taxon>Spermatophyta</taxon>
        <taxon>Magnoliopsida</taxon>
        <taxon>Liliopsida</taxon>
        <taxon>Poales</taxon>
        <taxon>Poaceae</taxon>
        <taxon>BOP clade</taxon>
        <taxon>Pooideae</taxon>
        <taxon>Triticodae</taxon>
        <taxon>Triticeae</taxon>
        <taxon>Triticinae</taxon>
        <taxon>Aegilops</taxon>
    </lineage>
</organism>
<reference evidence="5" key="1">
    <citation type="journal article" date="2014" name="Science">
        <title>Ancient hybridizations among the ancestral genomes of bread wheat.</title>
        <authorList>
            <consortium name="International Wheat Genome Sequencing Consortium,"/>
            <person name="Marcussen T."/>
            <person name="Sandve S.R."/>
            <person name="Heier L."/>
            <person name="Spannagl M."/>
            <person name="Pfeifer M."/>
            <person name="Jakobsen K.S."/>
            <person name="Wulff B.B."/>
            <person name="Steuernagel B."/>
            <person name="Mayer K.F."/>
            <person name="Olsen O.A."/>
        </authorList>
    </citation>
    <scope>NUCLEOTIDE SEQUENCE [LARGE SCALE GENOMIC DNA]</scope>
    <source>
        <strain evidence="5">cv. AL8/78</strain>
    </source>
</reference>